<dbReference type="PANTHER" id="PTHR42812">
    <property type="entry name" value="BETA-XYLOSIDASE"/>
    <property type="match status" value="1"/>
</dbReference>
<dbReference type="RefSeq" id="XP_056559620.1">
    <property type="nucleotide sequence ID" value="XM_056697408.1"/>
</dbReference>
<dbReference type="Pfam" id="PF17851">
    <property type="entry name" value="GH43_C2"/>
    <property type="match status" value="1"/>
</dbReference>
<dbReference type="Pfam" id="PF04616">
    <property type="entry name" value="Glyco_hydro_43"/>
    <property type="match status" value="1"/>
</dbReference>
<keyword evidence="4 6" id="KW-0326">Glycosidase</keyword>
<evidence type="ECO:0000256" key="3">
    <source>
        <dbReference type="ARBA" id="ARBA00022801"/>
    </source>
</evidence>
<feature type="site" description="Important for catalytic activity, responsible for pKa modulation of the active site Glu and correct orientation of both the proton donor and substrate" evidence="5">
    <location>
        <position position="67"/>
    </location>
</feature>
<evidence type="ECO:0000256" key="2">
    <source>
        <dbReference type="ARBA" id="ARBA00022729"/>
    </source>
</evidence>
<gene>
    <name evidence="8" type="ORF">N7496_004477</name>
</gene>
<dbReference type="Gene3D" id="2.60.120.200">
    <property type="match status" value="1"/>
</dbReference>
<proteinExistence type="inferred from homology"/>
<name>A0A9W9SQN2_9EURO</name>
<dbReference type="GeneID" id="81436585"/>
<keyword evidence="9" id="KW-1185">Reference proteome</keyword>
<dbReference type="Gene3D" id="2.115.10.20">
    <property type="entry name" value="Glycosyl hydrolase domain, family 43"/>
    <property type="match status" value="1"/>
</dbReference>
<accession>A0A9W9SQN2</accession>
<organism evidence="8 9">
    <name type="scientific">Penicillium cataractarum</name>
    <dbReference type="NCBI Taxonomy" id="2100454"/>
    <lineage>
        <taxon>Eukaryota</taxon>
        <taxon>Fungi</taxon>
        <taxon>Dikarya</taxon>
        <taxon>Ascomycota</taxon>
        <taxon>Pezizomycotina</taxon>
        <taxon>Eurotiomycetes</taxon>
        <taxon>Eurotiomycetidae</taxon>
        <taxon>Eurotiales</taxon>
        <taxon>Aspergillaceae</taxon>
        <taxon>Penicillium</taxon>
    </lineage>
</organism>
<keyword evidence="2" id="KW-0732">Signal</keyword>
<keyword evidence="3 6" id="KW-0378">Hydrolase</keyword>
<reference evidence="8" key="1">
    <citation type="submission" date="2022-11" db="EMBL/GenBank/DDBJ databases">
        <authorList>
            <person name="Petersen C."/>
        </authorList>
    </citation>
    <scope>NUCLEOTIDE SEQUENCE</scope>
    <source>
        <strain evidence="8">IBT 29864</strain>
    </source>
</reference>
<dbReference type="OrthoDB" id="2139957at2759"/>
<dbReference type="Proteomes" id="UP001147782">
    <property type="component" value="Unassembled WGS sequence"/>
</dbReference>
<evidence type="ECO:0000256" key="4">
    <source>
        <dbReference type="ARBA" id="ARBA00023295"/>
    </source>
</evidence>
<evidence type="ECO:0000256" key="6">
    <source>
        <dbReference type="RuleBase" id="RU361187"/>
    </source>
</evidence>
<comment type="similarity">
    <text evidence="1 6">Belongs to the glycosyl hydrolase 43 family.</text>
</comment>
<dbReference type="InterPro" id="IPR023296">
    <property type="entry name" value="Glyco_hydro_beta-prop_sf"/>
</dbReference>
<evidence type="ECO:0000256" key="5">
    <source>
        <dbReference type="PIRSR" id="PIRSR606710-2"/>
    </source>
</evidence>
<reference evidence="8" key="2">
    <citation type="journal article" date="2023" name="IMA Fungus">
        <title>Comparative genomic study of the Penicillium genus elucidates a diverse pangenome and 15 lateral gene transfer events.</title>
        <authorList>
            <person name="Petersen C."/>
            <person name="Sorensen T."/>
            <person name="Nielsen M.R."/>
            <person name="Sondergaard T.E."/>
            <person name="Sorensen J.L."/>
            <person name="Fitzpatrick D.A."/>
            <person name="Frisvad J.C."/>
            <person name="Nielsen K.L."/>
        </authorList>
    </citation>
    <scope>NUCLEOTIDE SEQUENCE</scope>
    <source>
        <strain evidence="8">IBT 29864</strain>
    </source>
</reference>
<dbReference type="AlphaFoldDB" id="A0A9W9SQN2"/>
<comment type="caution">
    <text evidence="8">The sequence shown here is derived from an EMBL/GenBank/DDBJ whole genome shotgun (WGS) entry which is preliminary data.</text>
</comment>
<dbReference type="EMBL" id="JAPZBS010000002">
    <property type="protein sequence ID" value="KAJ5382049.1"/>
    <property type="molecule type" value="Genomic_DNA"/>
</dbReference>
<dbReference type="SUPFAM" id="SSF75005">
    <property type="entry name" value="Arabinanase/levansucrase/invertase"/>
    <property type="match status" value="1"/>
</dbReference>
<evidence type="ECO:0000256" key="1">
    <source>
        <dbReference type="ARBA" id="ARBA00009865"/>
    </source>
</evidence>
<dbReference type="InterPro" id="IPR051795">
    <property type="entry name" value="Glycosyl_Hydrlase_43"/>
</dbReference>
<protein>
    <recommendedName>
        <fullName evidence="7">Beta-xylosidase C-terminal Concanavalin A-like domain-containing protein</fullName>
    </recommendedName>
</protein>
<dbReference type="InterPro" id="IPR041542">
    <property type="entry name" value="GH43_C2"/>
</dbReference>
<dbReference type="GO" id="GO:0005975">
    <property type="term" value="P:carbohydrate metabolic process"/>
    <property type="evidence" value="ECO:0007669"/>
    <property type="project" value="InterPro"/>
</dbReference>
<sequence length="443" mass="49804">MVATGGLYAPTIRHHNGVTYIICTNVVHSTSNKFGDEHSEQFIIHTTDIRSGNWSDPILFPFSPGIDPSLLFDDDNKVYVQACKVGPKFQIFNFEIDITTGKLLTEPALIWDGWAGSFTEGPHIYKKDGWYYLSCAEGGTFKHHMLSIARSKSIWGPYESYGGNPLYSADGTDEYVQNTGHGDFFQDKSGKWWVVMLGVRMDEGRAIMGRESFLAAVNWPANEWPSIDAVVARRDLPSLPGQPEADPFTLPSTLLATWVYLRDPILEDYDIQGNQVIMHARPAGLNLAEQVVSFVGQRQRRLVGTASVALRRPEPSQTSQDAVSRAGLAFYKDEHRFLSIAYDFQAGQAVFEGQNPAKSYKVQQTQQLKLQDTIQFQIRYTERSLGFFIRSSEDHWQYMEEVDTLMMTDFDFTGPVIGIFAVGDGGEVRFTDFQIDTVPDLDA</sequence>
<dbReference type="PANTHER" id="PTHR42812:SF12">
    <property type="entry name" value="BETA-XYLOSIDASE-RELATED"/>
    <property type="match status" value="1"/>
</dbReference>
<evidence type="ECO:0000313" key="8">
    <source>
        <dbReference type="EMBL" id="KAJ5382049.1"/>
    </source>
</evidence>
<dbReference type="SUPFAM" id="SSF49899">
    <property type="entry name" value="Concanavalin A-like lectins/glucanases"/>
    <property type="match status" value="1"/>
</dbReference>
<dbReference type="InterPro" id="IPR013320">
    <property type="entry name" value="ConA-like_dom_sf"/>
</dbReference>
<dbReference type="GO" id="GO:0004553">
    <property type="term" value="F:hydrolase activity, hydrolyzing O-glycosyl compounds"/>
    <property type="evidence" value="ECO:0007669"/>
    <property type="project" value="InterPro"/>
</dbReference>
<dbReference type="InterPro" id="IPR006710">
    <property type="entry name" value="Glyco_hydro_43"/>
</dbReference>
<evidence type="ECO:0000259" key="7">
    <source>
        <dbReference type="Pfam" id="PF17851"/>
    </source>
</evidence>
<evidence type="ECO:0000313" key="9">
    <source>
        <dbReference type="Proteomes" id="UP001147782"/>
    </source>
</evidence>
<feature type="domain" description="Beta-xylosidase C-terminal Concanavalin A-like" evidence="7">
    <location>
        <begin position="253"/>
        <end position="433"/>
    </location>
</feature>